<sequence>MEEASLSPSLPGTPGREGDTPLEPPTVVRFDDVSKVYNGATTKAVDGVSLDIRAGEFFSILGPSGSGKTSCLRMIAGFEQPSSGRILLDGVDVQGIPPYRRDVNTVFQNYALFPHMSIEANVSYPLRMHRVAKHEIDERVSETLALVEMEELRKRFPHQLSGGQRQRAALARALVGRPKVLLLDEPLGALDLQLRQQMQLALKQLQRDVGITFVYVTHDQGEALSMSDRMAVMSTGHIEQVGTPREVYFHPNTPFVAGFIGKANLGRGTVVLESGATVGHWGGISFPMAADTPLGPCAFSLRHESVSLSDGAGDIAVRGTVEEVVFLGDSSEVMVAVDGMTLVAKAPAHIGFALSNGQAITVSFKASEVVRIDG</sequence>
<evidence type="ECO:0000256" key="5">
    <source>
        <dbReference type="ARBA" id="ARBA00022967"/>
    </source>
</evidence>
<reference evidence="9" key="1">
    <citation type="submission" date="2020-05" db="EMBL/GenBank/DDBJ databases">
        <authorList>
            <person name="Chiriac C."/>
            <person name="Salcher M."/>
            <person name="Ghai R."/>
            <person name="Kavagutti S V."/>
        </authorList>
    </citation>
    <scope>NUCLEOTIDE SEQUENCE</scope>
</reference>
<protein>
    <submittedName>
        <fullName evidence="9">Unannotated protein</fullName>
    </submittedName>
</protein>
<dbReference type="InterPro" id="IPR005893">
    <property type="entry name" value="PotA-like"/>
</dbReference>
<dbReference type="PANTHER" id="PTHR42781">
    <property type="entry name" value="SPERMIDINE/PUTRESCINE IMPORT ATP-BINDING PROTEIN POTA"/>
    <property type="match status" value="1"/>
</dbReference>
<proteinExistence type="predicted"/>
<feature type="domain" description="ABC transporter" evidence="8">
    <location>
        <begin position="28"/>
        <end position="260"/>
    </location>
</feature>
<dbReference type="SUPFAM" id="SSF50331">
    <property type="entry name" value="MOP-like"/>
    <property type="match status" value="1"/>
</dbReference>
<organism evidence="9">
    <name type="scientific">freshwater metagenome</name>
    <dbReference type="NCBI Taxonomy" id="449393"/>
    <lineage>
        <taxon>unclassified sequences</taxon>
        <taxon>metagenomes</taxon>
        <taxon>ecological metagenomes</taxon>
    </lineage>
</organism>
<evidence type="ECO:0000256" key="4">
    <source>
        <dbReference type="ARBA" id="ARBA00022840"/>
    </source>
</evidence>
<dbReference type="InterPro" id="IPR017871">
    <property type="entry name" value="ABC_transporter-like_CS"/>
</dbReference>
<keyword evidence="4" id="KW-0067">ATP-binding</keyword>
<dbReference type="NCBIfam" id="TIGR01187">
    <property type="entry name" value="potA"/>
    <property type="match status" value="1"/>
</dbReference>
<keyword evidence="5" id="KW-1278">Translocase</keyword>
<dbReference type="GO" id="GO:0043190">
    <property type="term" value="C:ATP-binding cassette (ABC) transporter complex"/>
    <property type="evidence" value="ECO:0007669"/>
    <property type="project" value="InterPro"/>
</dbReference>
<evidence type="ECO:0000256" key="3">
    <source>
        <dbReference type="ARBA" id="ARBA00022741"/>
    </source>
</evidence>
<dbReference type="SUPFAM" id="SSF52540">
    <property type="entry name" value="P-loop containing nucleoside triphosphate hydrolases"/>
    <property type="match status" value="1"/>
</dbReference>
<dbReference type="GO" id="GO:0005524">
    <property type="term" value="F:ATP binding"/>
    <property type="evidence" value="ECO:0007669"/>
    <property type="project" value="UniProtKB-KW"/>
</dbReference>
<feature type="compositionally biased region" description="Polar residues" evidence="7">
    <location>
        <begin position="1"/>
        <end position="10"/>
    </location>
</feature>
<keyword evidence="1" id="KW-0813">Transport</keyword>
<accession>A0A6J6SQD3</accession>
<evidence type="ECO:0000313" key="9">
    <source>
        <dbReference type="EMBL" id="CAB4737112.1"/>
    </source>
</evidence>
<dbReference type="Gene3D" id="3.40.50.300">
    <property type="entry name" value="P-loop containing nucleotide triphosphate hydrolases"/>
    <property type="match status" value="1"/>
</dbReference>
<evidence type="ECO:0000256" key="2">
    <source>
        <dbReference type="ARBA" id="ARBA00022475"/>
    </source>
</evidence>
<keyword evidence="3" id="KW-0547">Nucleotide-binding</keyword>
<evidence type="ECO:0000256" key="6">
    <source>
        <dbReference type="ARBA" id="ARBA00023136"/>
    </source>
</evidence>
<dbReference type="GO" id="GO:0016887">
    <property type="term" value="F:ATP hydrolysis activity"/>
    <property type="evidence" value="ECO:0007669"/>
    <property type="project" value="InterPro"/>
</dbReference>
<dbReference type="InterPro" id="IPR003593">
    <property type="entry name" value="AAA+_ATPase"/>
</dbReference>
<evidence type="ECO:0000256" key="7">
    <source>
        <dbReference type="SAM" id="MobiDB-lite"/>
    </source>
</evidence>
<dbReference type="InterPro" id="IPR003439">
    <property type="entry name" value="ABC_transporter-like_ATP-bd"/>
</dbReference>
<dbReference type="InterPro" id="IPR008995">
    <property type="entry name" value="Mo/tungstate-bd_C_term_dom"/>
</dbReference>
<dbReference type="Pfam" id="PF00005">
    <property type="entry name" value="ABC_tran"/>
    <property type="match status" value="1"/>
</dbReference>
<dbReference type="PROSITE" id="PS00211">
    <property type="entry name" value="ABC_TRANSPORTER_1"/>
    <property type="match status" value="1"/>
</dbReference>
<name>A0A6J6SQD3_9ZZZZ</name>
<dbReference type="SMART" id="SM00382">
    <property type="entry name" value="AAA"/>
    <property type="match status" value="1"/>
</dbReference>
<evidence type="ECO:0000259" key="8">
    <source>
        <dbReference type="PROSITE" id="PS50893"/>
    </source>
</evidence>
<dbReference type="PANTHER" id="PTHR42781:SF4">
    <property type="entry name" value="SPERMIDINE_PUTRESCINE IMPORT ATP-BINDING PROTEIN POTA"/>
    <property type="match status" value="1"/>
</dbReference>
<dbReference type="EMBL" id="CAEZYW010000063">
    <property type="protein sequence ID" value="CAB4737112.1"/>
    <property type="molecule type" value="Genomic_DNA"/>
</dbReference>
<dbReference type="InterPro" id="IPR027417">
    <property type="entry name" value="P-loop_NTPase"/>
</dbReference>
<gene>
    <name evidence="9" type="ORF">UFOPK2786_00553</name>
</gene>
<dbReference type="InterPro" id="IPR050093">
    <property type="entry name" value="ABC_SmlMolc_Importer"/>
</dbReference>
<dbReference type="InterPro" id="IPR013611">
    <property type="entry name" value="Transp-assoc_OB_typ2"/>
</dbReference>
<dbReference type="Pfam" id="PF08402">
    <property type="entry name" value="TOBE_2"/>
    <property type="match status" value="1"/>
</dbReference>
<dbReference type="FunFam" id="3.40.50.300:FF:000133">
    <property type="entry name" value="Spermidine/putrescine import ATP-binding protein PotA"/>
    <property type="match status" value="1"/>
</dbReference>
<feature type="region of interest" description="Disordered" evidence="7">
    <location>
        <begin position="1"/>
        <end position="25"/>
    </location>
</feature>
<evidence type="ECO:0000256" key="1">
    <source>
        <dbReference type="ARBA" id="ARBA00022448"/>
    </source>
</evidence>
<dbReference type="GO" id="GO:0015417">
    <property type="term" value="F:ABC-type polyamine transporter activity"/>
    <property type="evidence" value="ECO:0007669"/>
    <property type="project" value="InterPro"/>
</dbReference>
<dbReference type="Gene3D" id="2.40.50.100">
    <property type="match status" value="1"/>
</dbReference>
<keyword evidence="2" id="KW-1003">Cell membrane</keyword>
<dbReference type="AlphaFoldDB" id="A0A6J6SQD3"/>
<dbReference type="PROSITE" id="PS50893">
    <property type="entry name" value="ABC_TRANSPORTER_2"/>
    <property type="match status" value="1"/>
</dbReference>
<keyword evidence="6" id="KW-0472">Membrane</keyword>